<dbReference type="PANTHER" id="PTHR24251">
    <property type="entry name" value="OVOCHYMASE-RELATED"/>
    <property type="match status" value="1"/>
</dbReference>
<feature type="domain" description="CUB" evidence="7">
    <location>
        <begin position="248"/>
        <end position="370"/>
    </location>
</feature>
<evidence type="ECO:0000256" key="3">
    <source>
        <dbReference type="PROSITE-ProRule" id="PRU00124"/>
    </source>
</evidence>
<comment type="caution">
    <text evidence="3">Lacks conserved residue(s) required for the propagation of feature annotation.</text>
</comment>
<keyword evidence="5" id="KW-0812">Transmembrane</keyword>
<feature type="region of interest" description="Disordered" evidence="4">
    <location>
        <begin position="578"/>
        <end position="599"/>
    </location>
</feature>
<feature type="region of interest" description="Disordered" evidence="4">
    <location>
        <begin position="472"/>
        <end position="507"/>
    </location>
</feature>
<evidence type="ECO:0000256" key="6">
    <source>
        <dbReference type="SAM" id="SignalP"/>
    </source>
</evidence>
<keyword evidence="5" id="KW-0472">Membrane</keyword>
<dbReference type="PANTHER" id="PTHR24251:SF28">
    <property type="entry name" value="NEUROPILIN AND TOLLOID-LIKE, ISOFORM B"/>
    <property type="match status" value="1"/>
</dbReference>
<dbReference type="Pfam" id="PF00431">
    <property type="entry name" value="CUB"/>
    <property type="match status" value="2"/>
</dbReference>
<dbReference type="KEGG" id="tpal:117645776"/>
<gene>
    <name evidence="9" type="primary">LOC117645776</name>
</gene>
<organism evidence="9">
    <name type="scientific">Thrips palmi</name>
    <name type="common">Melon thrips</name>
    <dbReference type="NCBI Taxonomy" id="161013"/>
    <lineage>
        <taxon>Eukaryota</taxon>
        <taxon>Metazoa</taxon>
        <taxon>Ecdysozoa</taxon>
        <taxon>Arthropoda</taxon>
        <taxon>Hexapoda</taxon>
        <taxon>Insecta</taxon>
        <taxon>Pterygota</taxon>
        <taxon>Neoptera</taxon>
        <taxon>Paraneoptera</taxon>
        <taxon>Thysanoptera</taxon>
        <taxon>Terebrantia</taxon>
        <taxon>Thripoidea</taxon>
        <taxon>Thripidae</taxon>
        <taxon>Thrips</taxon>
    </lineage>
</organism>
<keyword evidence="2 3" id="KW-1015">Disulfide bond</keyword>
<sequence>MPGCPPLLVPLLLILVLVPNCRPQVGNTGALGDGTLFGGANQSSMQSAKLILMDPAAEATTVTDRTDTTALQPSTKKDKDDTIMIQYRRFQRPQRRDLPIGLGGGDAEYTSPACEQFNHDEVMAGDRRAIVFKSPNYPNNYPNNTDCVRRLTAEPGFLLQLDFRDTFHIEPSEGCRFDYLEVRDGAHGYSALRGQFCGQTFPPILTSTDRYLWLRFHSDENIEYSGFKAVYRTVPRPERDVPPPMEMCYFNITGMAQGYINRSDIDRNDPNRVSMSLEHKMPIDCMWVIQVDQGWKINLNFITFKLDKPNDCESNFVDVFSTRTDLPSRLKNFCGSIADSVTSELNVLHIRFYADYSAKNSSFESLFTAFRERSTGACDPETEYDCEDNSCIAKELRCNGVHNCRFKWDEEECKPKSGSFADVITSSEQLIIIMVIFCLLVFGMCFAFVYNCIGKLLRDHRIIQEHMRQSREDRLDEMGRKSPTVSRHCSQHSSEHELGAEDTPTTRRHHQDCYLAGTDDAMLPMLINRGTLPTPPSNGDAIFVRNSSGGMLTHSAHSVRTHSVGCGSVVVADVADAEDDSDTLPSAPLPLPPPLPEMRDMECQTRESLFHANGSSLSNHEPLTSRSNSDRSCTPPPPPPPTISRLVNMKNSRNSPRPAPFSTFGYVDEGAGAATLPRWHKEIRVSPSKRCDSAPVDFLLVLTSECIEFILIILFSCHSVLVQTYRSSQDRKK</sequence>
<dbReference type="CTD" id="32303"/>
<dbReference type="CDD" id="cd00041">
    <property type="entry name" value="CUB"/>
    <property type="match status" value="2"/>
</dbReference>
<evidence type="ECO:0000256" key="2">
    <source>
        <dbReference type="ARBA" id="ARBA00023157"/>
    </source>
</evidence>
<dbReference type="GeneID" id="117645776"/>
<dbReference type="InterPro" id="IPR036055">
    <property type="entry name" value="LDL_receptor-like_sf"/>
</dbReference>
<dbReference type="Proteomes" id="UP000515158">
    <property type="component" value="Unplaced"/>
</dbReference>
<keyword evidence="6" id="KW-0732">Signal</keyword>
<dbReference type="SUPFAM" id="SSF49854">
    <property type="entry name" value="Spermadhesin, CUB domain"/>
    <property type="match status" value="2"/>
</dbReference>
<dbReference type="RefSeq" id="XP_034242072.1">
    <property type="nucleotide sequence ID" value="XM_034386181.1"/>
</dbReference>
<feature type="disulfide bond" evidence="3">
    <location>
        <begin position="398"/>
        <end position="413"/>
    </location>
</feature>
<dbReference type="InParanoid" id="A0A6P8Z5Y8"/>
<keyword evidence="8" id="KW-1185">Reference proteome</keyword>
<feature type="compositionally biased region" description="Polar residues" evidence="4">
    <location>
        <begin position="483"/>
        <end position="492"/>
    </location>
</feature>
<feature type="chain" id="PRO_5027760368" evidence="6">
    <location>
        <begin position="24"/>
        <end position="733"/>
    </location>
</feature>
<accession>A0A6P8Z5Y8</accession>
<feature type="domain" description="CUB" evidence="7">
    <location>
        <begin position="114"/>
        <end position="234"/>
    </location>
</feature>
<evidence type="ECO:0000313" key="9">
    <source>
        <dbReference type="RefSeq" id="XP_034242072.1"/>
    </source>
</evidence>
<dbReference type="AlphaFoldDB" id="A0A6P8Z5Y8"/>
<keyword evidence="5" id="KW-1133">Transmembrane helix</keyword>
<dbReference type="Gene3D" id="2.60.120.290">
    <property type="entry name" value="Spermadhesin, CUB domain"/>
    <property type="match status" value="2"/>
</dbReference>
<dbReference type="SUPFAM" id="SSF57424">
    <property type="entry name" value="LDL receptor-like module"/>
    <property type="match status" value="1"/>
</dbReference>
<dbReference type="SMART" id="SM00192">
    <property type="entry name" value="LDLa"/>
    <property type="match status" value="1"/>
</dbReference>
<evidence type="ECO:0000256" key="4">
    <source>
        <dbReference type="SAM" id="MobiDB-lite"/>
    </source>
</evidence>
<dbReference type="InterPro" id="IPR035914">
    <property type="entry name" value="Sperma_CUB_dom_sf"/>
</dbReference>
<evidence type="ECO:0000259" key="7">
    <source>
        <dbReference type="PROSITE" id="PS01180"/>
    </source>
</evidence>
<reference evidence="9" key="1">
    <citation type="submission" date="2025-08" db="UniProtKB">
        <authorList>
            <consortium name="RefSeq"/>
        </authorList>
    </citation>
    <scope>IDENTIFICATION</scope>
    <source>
        <tissue evidence="9">Total insect</tissue>
    </source>
</reference>
<keyword evidence="1" id="KW-0677">Repeat</keyword>
<evidence type="ECO:0000256" key="5">
    <source>
        <dbReference type="SAM" id="Phobius"/>
    </source>
</evidence>
<proteinExistence type="predicted"/>
<dbReference type="CDD" id="cd00112">
    <property type="entry name" value="LDLa"/>
    <property type="match status" value="1"/>
</dbReference>
<feature type="compositionally biased region" description="Polar residues" evidence="4">
    <location>
        <begin position="613"/>
        <end position="632"/>
    </location>
</feature>
<feature type="region of interest" description="Disordered" evidence="4">
    <location>
        <begin position="611"/>
        <end position="663"/>
    </location>
</feature>
<dbReference type="OrthoDB" id="9971251at2759"/>
<dbReference type="FunCoup" id="A0A6P8Z5Y8">
    <property type="interactions" value="54"/>
</dbReference>
<dbReference type="InterPro" id="IPR000859">
    <property type="entry name" value="CUB_dom"/>
</dbReference>
<feature type="disulfide bond" evidence="3">
    <location>
        <begin position="386"/>
        <end position="404"/>
    </location>
</feature>
<dbReference type="PROSITE" id="PS01180">
    <property type="entry name" value="CUB"/>
    <property type="match status" value="2"/>
</dbReference>
<dbReference type="PROSITE" id="PS50068">
    <property type="entry name" value="LDLRA_2"/>
    <property type="match status" value="1"/>
</dbReference>
<feature type="transmembrane region" description="Helical" evidence="5">
    <location>
        <begin position="430"/>
        <end position="453"/>
    </location>
</feature>
<dbReference type="PROSITE" id="PS01209">
    <property type="entry name" value="LDLRA_1"/>
    <property type="match status" value="1"/>
</dbReference>
<dbReference type="FunFam" id="2.60.120.290:FF:000013">
    <property type="entry name" value="Membrane frizzled-related protein"/>
    <property type="match status" value="1"/>
</dbReference>
<feature type="compositionally biased region" description="Pro residues" evidence="4">
    <location>
        <begin position="587"/>
        <end position="596"/>
    </location>
</feature>
<dbReference type="InterPro" id="IPR023415">
    <property type="entry name" value="LDLR_class-A_CS"/>
</dbReference>
<name>A0A6P8Z5Y8_THRPL</name>
<dbReference type="InterPro" id="IPR002172">
    <property type="entry name" value="LDrepeatLR_classA_rpt"/>
</dbReference>
<feature type="signal peptide" evidence="6">
    <location>
        <begin position="1"/>
        <end position="23"/>
    </location>
</feature>
<protein>
    <submittedName>
        <fullName evidence="9">Uncharacterized protein LOC117645776</fullName>
    </submittedName>
</protein>
<dbReference type="Gene3D" id="4.10.400.10">
    <property type="entry name" value="Low-density Lipoprotein Receptor"/>
    <property type="match status" value="1"/>
</dbReference>
<evidence type="ECO:0000256" key="1">
    <source>
        <dbReference type="ARBA" id="ARBA00022737"/>
    </source>
</evidence>
<dbReference type="SMART" id="SM00042">
    <property type="entry name" value="CUB"/>
    <property type="match status" value="2"/>
</dbReference>
<evidence type="ECO:0000313" key="8">
    <source>
        <dbReference type="Proteomes" id="UP000515158"/>
    </source>
</evidence>